<feature type="non-terminal residue" evidence="2">
    <location>
        <position position="1"/>
    </location>
</feature>
<accession>X1J5W5</accession>
<feature type="non-terminal residue" evidence="2">
    <location>
        <position position="263"/>
    </location>
</feature>
<protein>
    <submittedName>
        <fullName evidence="2">Uncharacterized protein</fullName>
    </submittedName>
</protein>
<organism evidence="2">
    <name type="scientific">marine sediment metagenome</name>
    <dbReference type="NCBI Taxonomy" id="412755"/>
    <lineage>
        <taxon>unclassified sequences</taxon>
        <taxon>metagenomes</taxon>
        <taxon>ecological metagenomes</taxon>
    </lineage>
</organism>
<evidence type="ECO:0000313" key="2">
    <source>
        <dbReference type="EMBL" id="GAH73734.1"/>
    </source>
</evidence>
<proteinExistence type="predicted"/>
<sequence length="263" mass="30136">NKIGDSWIKSDSKKTSPDLSIESWRKYLPSIDVWIKAENKEIYYVSHILPTLDWTGSSLGIRLRLEPKNIEELYKDYLASFKAAIETMKTSKKQKETSKSTLELWPRTMREFLDKRLNTHFIVRSYILDPTKCKLPEIGVAQPQELPADNPYLDEDPFKGLIKIDTIDAQRGFSDPNKNPGFSDSDGQNKKEHGKLSVQFRSYFDKHLDPSELPDASDIEALQAIEDAQLLFDKKLHKGFKAALVELERLGYPGFTDPKITIS</sequence>
<comment type="caution">
    <text evidence="2">The sequence shown here is derived from an EMBL/GenBank/DDBJ whole genome shotgun (WGS) entry which is preliminary data.</text>
</comment>
<name>X1J5W5_9ZZZZ</name>
<feature type="compositionally biased region" description="Polar residues" evidence="1">
    <location>
        <begin position="176"/>
        <end position="186"/>
    </location>
</feature>
<evidence type="ECO:0000256" key="1">
    <source>
        <dbReference type="SAM" id="MobiDB-lite"/>
    </source>
</evidence>
<dbReference type="AlphaFoldDB" id="X1J5W5"/>
<gene>
    <name evidence="2" type="ORF">S03H2_49609</name>
</gene>
<dbReference type="EMBL" id="BARU01031356">
    <property type="protein sequence ID" value="GAH73734.1"/>
    <property type="molecule type" value="Genomic_DNA"/>
</dbReference>
<feature type="region of interest" description="Disordered" evidence="1">
    <location>
        <begin position="170"/>
        <end position="191"/>
    </location>
</feature>
<reference evidence="2" key="1">
    <citation type="journal article" date="2014" name="Front. Microbiol.">
        <title>High frequency of phylogenetically diverse reductive dehalogenase-homologous genes in deep subseafloor sedimentary metagenomes.</title>
        <authorList>
            <person name="Kawai M."/>
            <person name="Futagami T."/>
            <person name="Toyoda A."/>
            <person name="Takaki Y."/>
            <person name="Nishi S."/>
            <person name="Hori S."/>
            <person name="Arai W."/>
            <person name="Tsubouchi T."/>
            <person name="Morono Y."/>
            <person name="Uchiyama I."/>
            <person name="Ito T."/>
            <person name="Fujiyama A."/>
            <person name="Inagaki F."/>
            <person name="Takami H."/>
        </authorList>
    </citation>
    <scope>NUCLEOTIDE SEQUENCE</scope>
    <source>
        <strain evidence="2">Expedition CK06-06</strain>
    </source>
</reference>